<organism evidence="14 15">
    <name type="scientific">Candidatus Vampirococcus lugosii</name>
    <dbReference type="NCBI Taxonomy" id="2789015"/>
    <lineage>
        <taxon>Bacteria</taxon>
        <taxon>Candidatus Absconditibacteriota</taxon>
        <taxon>Vampirococcus</taxon>
    </lineage>
</organism>
<dbReference type="InterPro" id="IPR014017">
    <property type="entry name" value="DNA_helicase_UvrD-like_C"/>
</dbReference>
<dbReference type="Pfam" id="PF13361">
    <property type="entry name" value="UvrD_C"/>
    <property type="match status" value="1"/>
</dbReference>
<dbReference type="PANTHER" id="PTHR11070:SF2">
    <property type="entry name" value="ATP-DEPENDENT DNA HELICASE SRS2"/>
    <property type="match status" value="1"/>
</dbReference>
<gene>
    <name evidence="14" type="ORF">VAMP_7n313</name>
</gene>
<evidence type="ECO:0000256" key="3">
    <source>
        <dbReference type="ARBA" id="ARBA00022801"/>
    </source>
</evidence>
<dbReference type="InterPro" id="IPR000212">
    <property type="entry name" value="DNA_helicase_UvrD/REP"/>
</dbReference>
<reference evidence="14 15" key="1">
    <citation type="journal article" date="2021" name="Nat. Commun.">
        <title>Reductive evolution and unique predatory mode in the CPR bacterium Vampirococcus lugosii.</title>
        <authorList>
            <person name="Moreira D."/>
            <person name="Zivanovic Y."/>
            <person name="Lopez-Archilla A.I."/>
            <person name="Iniesto M."/>
            <person name="Lopez-Garcia P."/>
        </authorList>
    </citation>
    <scope>NUCLEOTIDE SEQUENCE [LARGE SCALE GENOMIC DNA]</scope>
    <source>
        <strain evidence="14">Chiprana</strain>
    </source>
</reference>
<name>A0ABS5QJV5_9BACT</name>
<feature type="binding site" evidence="11">
    <location>
        <begin position="29"/>
        <end position="36"/>
    </location>
    <ligand>
        <name>ATP</name>
        <dbReference type="ChEBI" id="CHEBI:30616"/>
    </ligand>
</feature>
<dbReference type="PROSITE" id="PS51217">
    <property type="entry name" value="UVRD_HELICASE_CTER"/>
    <property type="match status" value="1"/>
</dbReference>
<dbReference type="InterPro" id="IPR013986">
    <property type="entry name" value="DExx_box_DNA_helicase_dom_sf"/>
</dbReference>
<dbReference type="Proteomes" id="UP000680365">
    <property type="component" value="Unassembled WGS sequence"/>
</dbReference>
<evidence type="ECO:0000256" key="6">
    <source>
        <dbReference type="ARBA" id="ARBA00023125"/>
    </source>
</evidence>
<keyword evidence="15" id="KW-1185">Reference proteome</keyword>
<dbReference type="Gene3D" id="3.40.50.300">
    <property type="entry name" value="P-loop containing nucleotide triphosphate hydrolases"/>
    <property type="match status" value="2"/>
</dbReference>
<dbReference type="EMBL" id="JAEDAM010000004">
    <property type="protein sequence ID" value="MBS8121545.1"/>
    <property type="molecule type" value="Genomic_DNA"/>
</dbReference>
<evidence type="ECO:0000256" key="10">
    <source>
        <dbReference type="ARBA" id="ARBA00048988"/>
    </source>
</evidence>
<evidence type="ECO:0000256" key="1">
    <source>
        <dbReference type="ARBA" id="ARBA00009922"/>
    </source>
</evidence>
<evidence type="ECO:0000256" key="9">
    <source>
        <dbReference type="ARBA" id="ARBA00034808"/>
    </source>
</evidence>
<evidence type="ECO:0000256" key="5">
    <source>
        <dbReference type="ARBA" id="ARBA00022840"/>
    </source>
</evidence>
<keyword evidence="7" id="KW-0413">Isomerase</keyword>
<dbReference type="SUPFAM" id="SSF52540">
    <property type="entry name" value="P-loop containing nucleoside triphosphate hydrolases"/>
    <property type="match status" value="1"/>
</dbReference>
<keyword evidence="6" id="KW-0238">DNA-binding</keyword>
<dbReference type="RefSeq" id="WP_213348181.1">
    <property type="nucleotide sequence ID" value="NZ_JAEDAM010000004.1"/>
</dbReference>
<dbReference type="CDD" id="cd17932">
    <property type="entry name" value="DEXQc_UvrD"/>
    <property type="match status" value="1"/>
</dbReference>
<evidence type="ECO:0000256" key="11">
    <source>
        <dbReference type="PROSITE-ProRule" id="PRU00560"/>
    </source>
</evidence>
<comment type="catalytic activity">
    <reaction evidence="8">
        <text>Couples ATP hydrolysis with the unwinding of duplex DNA by translocating in the 3'-5' direction.</text>
        <dbReference type="EC" id="5.6.2.4"/>
    </reaction>
</comment>
<protein>
    <recommendedName>
        <fullName evidence="9">DNA 3'-5' helicase</fullName>
        <ecNumber evidence="9">5.6.2.4</ecNumber>
    </recommendedName>
</protein>
<evidence type="ECO:0000256" key="7">
    <source>
        <dbReference type="ARBA" id="ARBA00023235"/>
    </source>
</evidence>
<evidence type="ECO:0000259" key="12">
    <source>
        <dbReference type="PROSITE" id="PS51198"/>
    </source>
</evidence>
<dbReference type="GO" id="GO:0003678">
    <property type="term" value="F:DNA helicase activity"/>
    <property type="evidence" value="ECO:0007669"/>
    <property type="project" value="UniProtKB-EC"/>
</dbReference>
<dbReference type="InterPro" id="IPR027417">
    <property type="entry name" value="P-loop_NTPase"/>
</dbReference>
<dbReference type="EC" id="5.6.2.4" evidence="9"/>
<evidence type="ECO:0000313" key="14">
    <source>
        <dbReference type="EMBL" id="MBS8121545.1"/>
    </source>
</evidence>
<dbReference type="InterPro" id="IPR014016">
    <property type="entry name" value="UvrD-like_ATP-bd"/>
</dbReference>
<feature type="domain" description="UvrD-like helicase ATP-binding" evidence="12">
    <location>
        <begin position="8"/>
        <end position="313"/>
    </location>
</feature>
<evidence type="ECO:0000259" key="13">
    <source>
        <dbReference type="PROSITE" id="PS51217"/>
    </source>
</evidence>
<comment type="catalytic activity">
    <reaction evidence="10">
        <text>ATP + H2O = ADP + phosphate + H(+)</text>
        <dbReference type="Rhea" id="RHEA:13065"/>
        <dbReference type="ChEBI" id="CHEBI:15377"/>
        <dbReference type="ChEBI" id="CHEBI:15378"/>
        <dbReference type="ChEBI" id="CHEBI:30616"/>
        <dbReference type="ChEBI" id="CHEBI:43474"/>
        <dbReference type="ChEBI" id="CHEBI:456216"/>
        <dbReference type="EC" id="5.6.2.4"/>
    </reaction>
</comment>
<keyword evidence="3 11" id="KW-0378">Hydrolase</keyword>
<sequence length="736" mass="85079">MIKDVIKETLNEQQGEAAQWIETSSLILAGAGSGKTRVLTYKIANLVFDYGINPLQIFAVTFTNKAANEMKERLINISQDIDIPENTQDFDELLGQNSISNVHKINKSTLKWLGTFHSIFLKILKHEIDKTELGYTSQFGIYDTGETLTLIKNLINENGLKNKIEPKEAKWKISALKNEGITYKKFLYLVGNDWEEAVSLIYEKYQKSMLASNSMDFDDLLMITKIMFEEYPDILEKYRKQFKYILVDEAQDTNQIQFDIIKLLGQDGNVTFIGDDFQSIYGRRGAVMDNFLKLGERWPDLKTFKLEVNYRSKDHIVQAGNAIIARNEKQYQKNVTSNRGGSDHIRVFGFTDEFDEATQIIDLMKRLQKEKGFKWSDFAVLYRTNSQSQPFEQILLQEGIPYKIWGGLKFFERKEIKDIISYIKYIMNKKDNISLKRIINTPNRKIGTTTIQNIQEYANTNNLDMNYVIDNIDTLPIKITAGATNNIKSFNTMIRFLENQIEGLYPTDFINNLLSSIKYKDYLITSEGKDKAEEKMENLGQLINLASKYNEKTHTNGIDAMNQFIEEISILVDMEEAEESEPDMVKLMSIHGSKGLEFPVVFIVGLEENMFPLSKAKFEQKEMEEERRLMYVAITRAKDLLFFSHADSRMKRGQLSFNKQSRFVEEIPDYLTKFYNIKGGSSAKNTQISYDEGDLVQHKLFGKGSILETWNEIVVVKFDNPKFGIRKIDTKFLEKL</sequence>
<keyword evidence="2 11" id="KW-0547">Nucleotide-binding</keyword>
<evidence type="ECO:0000313" key="15">
    <source>
        <dbReference type="Proteomes" id="UP000680365"/>
    </source>
</evidence>
<evidence type="ECO:0000256" key="8">
    <source>
        <dbReference type="ARBA" id="ARBA00034617"/>
    </source>
</evidence>
<dbReference type="CDD" id="cd18807">
    <property type="entry name" value="SF1_C_UvrD"/>
    <property type="match status" value="1"/>
</dbReference>
<comment type="similarity">
    <text evidence="1">Belongs to the helicase family. UvrD subfamily.</text>
</comment>
<dbReference type="GO" id="GO:0016787">
    <property type="term" value="F:hydrolase activity"/>
    <property type="evidence" value="ECO:0007669"/>
    <property type="project" value="UniProtKB-KW"/>
</dbReference>
<dbReference type="PANTHER" id="PTHR11070">
    <property type="entry name" value="UVRD / RECB / PCRA DNA HELICASE FAMILY MEMBER"/>
    <property type="match status" value="1"/>
</dbReference>
<accession>A0ABS5QJV5</accession>
<feature type="domain" description="UvrD-like helicase C-terminal" evidence="13">
    <location>
        <begin position="314"/>
        <end position="595"/>
    </location>
</feature>
<dbReference type="Pfam" id="PF00580">
    <property type="entry name" value="UvrD-helicase"/>
    <property type="match status" value="1"/>
</dbReference>
<comment type="caution">
    <text evidence="14">The sequence shown here is derived from an EMBL/GenBank/DDBJ whole genome shotgun (WGS) entry which is preliminary data.</text>
</comment>
<evidence type="ECO:0000256" key="2">
    <source>
        <dbReference type="ARBA" id="ARBA00022741"/>
    </source>
</evidence>
<dbReference type="Gene3D" id="1.10.10.160">
    <property type="match status" value="1"/>
</dbReference>
<dbReference type="PROSITE" id="PS51198">
    <property type="entry name" value="UVRD_HELICASE_ATP_BIND"/>
    <property type="match status" value="1"/>
</dbReference>
<keyword evidence="5 11" id="KW-0067">ATP-binding</keyword>
<dbReference type="Gene3D" id="1.10.486.10">
    <property type="entry name" value="PCRA, domain 4"/>
    <property type="match status" value="1"/>
</dbReference>
<evidence type="ECO:0000256" key="4">
    <source>
        <dbReference type="ARBA" id="ARBA00022806"/>
    </source>
</evidence>
<proteinExistence type="inferred from homology"/>
<keyword evidence="4 11" id="KW-0347">Helicase</keyword>